<proteinExistence type="predicted"/>
<reference evidence="2" key="1">
    <citation type="submission" date="2016-10" db="EMBL/GenBank/DDBJ databases">
        <authorList>
            <person name="Varghese N."/>
            <person name="Submissions S."/>
        </authorList>
    </citation>
    <scope>NUCLEOTIDE SEQUENCE [LARGE SCALE GENOMIC DNA]</scope>
    <source>
        <strain evidence="2">DSM 25751</strain>
    </source>
</reference>
<dbReference type="Proteomes" id="UP000198564">
    <property type="component" value="Unassembled WGS sequence"/>
</dbReference>
<name>A0A1H6TID6_9LACT</name>
<evidence type="ECO:0000313" key="2">
    <source>
        <dbReference type="Proteomes" id="UP000198564"/>
    </source>
</evidence>
<organism evidence="1 2">
    <name type="scientific">Alkalibacterium gilvum</name>
    <dbReference type="NCBI Taxonomy" id="1130080"/>
    <lineage>
        <taxon>Bacteria</taxon>
        <taxon>Bacillati</taxon>
        <taxon>Bacillota</taxon>
        <taxon>Bacilli</taxon>
        <taxon>Lactobacillales</taxon>
        <taxon>Carnobacteriaceae</taxon>
        <taxon>Alkalibacterium</taxon>
    </lineage>
</organism>
<accession>A0A1H6TID6</accession>
<dbReference type="OrthoDB" id="2433869at2"/>
<keyword evidence="2" id="KW-1185">Reference proteome</keyword>
<dbReference type="STRING" id="1130080.SAMN04488113_12035"/>
<dbReference type="EMBL" id="FNYW01000020">
    <property type="protein sequence ID" value="SEI79066.1"/>
    <property type="molecule type" value="Genomic_DNA"/>
</dbReference>
<dbReference type="RefSeq" id="WP_091634835.1">
    <property type="nucleotide sequence ID" value="NZ_FNYW01000020.1"/>
</dbReference>
<protein>
    <submittedName>
        <fullName evidence="1">Uncharacterized protein</fullName>
    </submittedName>
</protein>
<gene>
    <name evidence="1" type="ORF">SAMN04488113_12035</name>
</gene>
<evidence type="ECO:0000313" key="1">
    <source>
        <dbReference type="EMBL" id="SEI79066.1"/>
    </source>
</evidence>
<dbReference type="AlphaFoldDB" id="A0A1H6TID6"/>
<sequence>MSKYIKLSSIILFIAITLTGFGLYKAQASGKQPELKIVTSQGKPELIEPVQAYGFLSHYSAGNYPSTLKLNNGSLSYLEDESFFKQLDSNINPFTDHLISNYRSFMRGKSRQANQFAETDQYILYAGLQSDVFFEGGNQNEVTLAALNKETEEEETFSVQLENDSSYNEIRAIYVDYPSVTLLVRTHSRSDKLNNVVYTFDVENPEDRLTEEVNLTREIGSDDSLYIGKPFDQTERYITLQTARENMDSMYTYTEEVTGYYAYDIKEKEVISIPSTEENMRLFTDNDKLYVGKVAKDNMGIYELKDDNQNMTLLGKFELSPSDTSNDALGYNHFNQNMTILNGKLYTYEYPEDMNRPLFKVTDIRTQEILFSGTIEQKDSNNEESPFIDIIEYRLNPMAN</sequence>